<dbReference type="SUPFAM" id="SSF56349">
    <property type="entry name" value="DNA breaking-rejoining enzymes"/>
    <property type="match status" value="1"/>
</dbReference>
<comment type="similarity">
    <text evidence="1">Belongs to the 'phage' integrase family.</text>
</comment>
<feature type="domain" description="Tyr recombinase" evidence="6">
    <location>
        <begin position="158"/>
        <end position="345"/>
    </location>
</feature>
<evidence type="ECO:0000313" key="8">
    <source>
        <dbReference type="EMBL" id="MST31398.1"/>
    </source>
</evidence>
<dbReference type="InterPro" id="IPR050090">
    <property type="entry name" value="Tyrosine_recombinase_XerCD"/>
</dbReference>
<evidence type="ECO:0000259" key="6">
    <source>
        <dbReference type="PROSITE" id="PS51898"/>
    </source>
</evidence>
<dbReference type="PROSITE" id="PS51900">
    <property type="entry name" value="CB"/>
    <property type="match status" value="1"/>
</dbReference>
<comment type="caution">
    <text evidence="8">The sequence shown here is derived from an EMBL/GenBank/DDBJ whole genome shotgun (WGS) entry which is preliminary data.</text>
</comment>
<evidence type="ECO:0000256" key="5">
    <source>
        <dbReference type="PROSITE-ProRule" id="PRU01248"/>
    </source>
</evidence>
<dbReference type="Gene3D" id="1.10.443.10">
    <property type="entry name" value="Intergrase catalytic core"/>
    <property type="match status" value="1"/>
</dbReference>
<evidence type="ECO:0000256" key="3">
    <source>
        <dbReference type="ARBA" id="ARBA00023125"/>
    </source>
</evidence>
<dbReference type="InterPro" id="IPR010998">
    <property type="entry name" value="Integrase_recombinase_N"/>
</dbReference>
<accession>A0ABW9QP05</accession>
<dbReference type="InterPro" id="IPR011010">
    <property type="entry name" value="DNA_brk_join_enz"/>
</dbReference>
<dbReference type="Pfam" id="PF00589">
    <property type="entry name" value="Phage_integrase"/>
    <property type="match status" value="1"/>
</dbReference>
<protein>
    <submittedName>
        <fullName evidence="8">Tyrosine-type recombinase/integrase</fullName>
    </submittedName>
</protein>
<evidence type="ECO:0000256" key="4">
    <source>
        <dbReference type="ARBA" id="ARBA00023172"/>
    </source>
</evidence>
<evidence type="ECO:0000259" key="7">
    <source>
        <dbReference type="PROSITE" id="PS51900"/>
    </source>
</evidence>
<evidence type="ECO:0000256" key="2">
    <source>
        <dbReference type="ARBA" id="ARBA00022908"/>
    </source>
</evidence>
<dbReference type="InterPro" id="IPR004107">
    <property type="entry name" value="Integrase_SAM-like_N"/>
</dbReference>
<gene>
    <name evidence="8" type="ORF">GHK86_01450</name>
</gene>
<name>A0ABW9QP05_9ACTN</name>
<evidence type="ECO:0000256" key="1">
    <source>
        <dbReference type="ARBA" id="ARBA00008857"/>
    </source>
</evidence>
<dbReference type="Gene3D" id="1.10.150.130">
    <property type="match status" value="1"/>
</dbReference>
<dbReference type="InterPro" id="IPR002104">
    <property type="entry name" value="Integrase_catalytic"/>
</dbReference>
<keyword evidence="9" id="KW-1185">Reference proteome</keyword>
<keyword evidence="3 5" id="KW-0238">DNA-binding</keyword>
<dbReference type="Proteomes" id="UP000437736">
    <property type="component" value="Unassembled WGS sequence"/>
</dbReference>
<dbReference type="EMBL" id="WJHE01000058">
    <property type="protein sequence ID" value="MST31398.1"/>
    <property type="molecule type" value="Genomic_DNA"/>
</dbReference>
<proteinExistence type="inferred from homology"/>
<dbReference type="PANTHER" id="PTHR30349">
    <property type="entry name" value="PHAGE INTEGRASE-RELATED"/>
    <property type="match status" value="1"/>
</dbReference>
<feature type="domain" description="Core-binding (CB)" evidence="7">
    <location>
        <begin position="16"/>
        <end position="112"/>
    </location>
</feature>
<keyword evidence="4" id="KW-0233">DNA recombination</keyword>
<dbReference type="PROSITE" id="PS51898">
    <property type="entry name" value="TYR_RECOMBINASE"/>
    <property type="match status" value="1"/>
</dbReference>
<keyword evidence="2" id="KW-0229">DNA integration</keyword>
<dbReference type="InterPro" id="IPR013762">
    <property type="entry name" value="Integrase-like_cat_sf"/>
</dbReference>
<evidence type="ECO:0000313" key="9">
    <source>
        <dbReference type="Proteomes" id="UP000437736"/>
    </source>
</evidence>
<dbReference type="PANTHER" id="PTHR30349:SF41">
    <property type="entry name" value="INTEGRASE_RECOMBINASE PROTEIN MJ0367-RELATED"/>
    <property type="match status" value="1"/>
</dbReference>
<dbReference type="Pfam" id="PF02899">
    <property type="entry name" value="Phage_int_SAM_1"/>
    <property type="match status" value="1"/>
</dbReference>
<sequence>MPATEELSWTLVGSDGMPVPAAESFLAFLAARRFSPNTVRTYAFALGAYFSFLEERGSDWQAVRLEDLATFVAWLRRPAPNVIPLTGTAARRSARTVNKILAGVSSFYEYQVRNGCEVAGHLSVWRDVGAKRYKPFLHHVDRSAAQRRSTLKVREDRHHPRTLTAAEVEALLDACERLRDRFLMALLYETGMRIGQALGLRHEDMRTWAREILIVPRDDNANGARAKTRQTHVVHISTELARLYSDYMHAEYGDLESDYVFVNLWGGERGRPLTYGAVDHLVRRLRVVTGFHFSVHQLRHTHATELLRSGVPLVVASRRLTHTSVATTSDVYAHLDADDLRRALEPYWARRQPR</sequence>
<dbReference type="InterPro" id="IPR044068">
    <property type="entry name" value="CB"/>
</dbReference>
<organism evidence="8 9">
    <name type="scientific">Acidiferrimicrobium australe</name>
    <dbReference type="NCBI Taxonomy" id="2664430"/>
    <lineage>
        <taxon>Bacteria</taxon>
        <taxon>Bacillati</taxon>
        <taxon>Actinomycetota</taxon>
        <taxon>Acidimicrobiia</taxon>
        <taxon>Acidimicrobiales</taxon>
        <taxon>Acidimicrobiaceae</taxon>
        <taxon>Acidiferrimicrobium</taxon>
    </lineage>
</organism>
<reference evidence="8 9" key="1">
    <citation type="submission" date="2019-11" db="EMBL/GenBank/DDBJ databases">
        <title>Acidiferrimicrobium australis gen. nov., sp. nov., an acidophilic and obligately heterotrophic, member of the Actinobacteria that catalyses dissimilatory oxido- reduction of iron isolated from metal-rich acidic water in Chile.</title>
        <authorList>
            <person name="Gonzalez D."/>
            <person name="Huber K."/>
            <person name="Hedrich S."/>
            <person name="Rojas-Villalobos C."/>
            <person name="Quatrini R."/>
            <person name="Dinamarca M.A."/>
            <person name="Schwarz A."/>
            <person name="Canales C."/>
            <person name="Nancucheo I."/>
        </authorList>
    </citation>
    <scope>NUCLEOTIDE SEQUENCE [LARGE SCALE GENOMIC DNA]</scope>
    <source>
        <strain evidence="8 9">USS-CCA1</strain>
    </source>
</reference>